<evidence type="ECO:0000256" key="23">
    <source>
        <dbReference type="ARBA" id="ARBA00048679"/>
    </source>
</evidence>
<protein>
    <submittedName>
        <fullName evidence="31">Probable LRR receptor-like serine/threonine-protein kinase RFK1</fullName>
    </submittedName>
</protein>
<dbReference type="Gene3D" id="4.10.60.10">
    <property type="entry name" value="Zinc finger, CCHC-type"/>
    <property type="match status" value="1"/>
</dbReference>
<dbReference type="InterPro" id="IPR041373">
    <property type="entry name" value="RT_RNaseH"/>
</dbReference>
<feature type="binding site" evidence="25">
    <location>
        <position position="1513"/>
    </location>
    <ligand>
        <name>ATP</name>
        <dbReference type="ChEBI" id="CHEBI:30616"/>
    </ligand>
</feature>
<dbReference type="PANTHER" id="PTHR48006">
    <property type="entry name" value="LEUCINE-RICH REPEAT-CONTAINING PROTEIN DDB_G0281931-RELATED"/>
    <property type="match status" value="1"/>
</dbReference>
<evidence type="ECO:0000313" key="30">
    <source>
        <dbReference type="Proteomes" id="UP000235220"/>
    </source>
</evidence>
<evidence type="ECO:0000256" key="7">
    <source>
        <dbReference type="ARBA" id="ARBA00022692"/>
    </source>
</evidence>
<dbReference type="SUPFAM" id="SSF56112">
    <property type="entry name" value="Protein kinase-like (PK-like)"/>
    <property type="match status" value="1"/>
</dbReference>
<keyword evidence="21" id="KW-0325">Glycoprotein</keyword>
<dbReference type="GO" id="GO:0003676">
    <property type="term" value="F:nucleic acid binding"/>
    <property type="evidence" value="ECO:0007669"/>
    <property type="project" value="InterPro"/>
</dbReference>
<name>A0A6P9E6U5_JUGRE</name>
<feature type="domain" description="Protein kinase" evidence="27">
    <location>
        <begin position="1484"/>
        <end position="1761"/>
    </location>
</feature>
<evidence type="ECO:0000256" key="1">
    <source>
        <dbReference type="ARBA" id="ARBA00004479"/>
    </source>
</evidence>
<keyword evidence="6" id="KW-0808">Transferase</keyword>
<keyword evidence="4" id="KW-0433">Leucine-rich repeat</keyword>
<evidence type="ECO:0000256" key="16">
    <source>
        <dbReference type="ARBA" id="ARBA00022840"/>
    </source>
</evidence>
<feature type="transmembrane region" description="Helical" evidence="26">
    <location>
        <begin position="1428"/>
        <end position="1448"/>
    </location>
</feature>
<dbReference type="Pfam" id="PF17917">
    <property type="entry name" value="RT_RNaseH"/>
    <property type="match status" value="1"/>
</dbReference>
<keyword evidence="17" id="KW-0695">RNA-directed DNA polymerase</keyword>
<dbReference type="FunFam" id="3.10.20.370:FF:000001">
    <property type="entry name" value="Retrovirus-related Pol polyprotein from transposon 17.6-like protein"/>
    <property type="match status" value="1"/>
</dbReference>
<keyword evidence="12 25" id="KW-0547">Nucleotide-binding</keyword>
<comment type="catalytic activity">
    <reaction evidence="22">
        <text>L-threonyl-[protein] + ATP = O-phospho-L-threonyl-[protein] + ADP + H(+)</text>
        <dbReference type="Rhea" id="RHEA:46608"/>
        <dbReference type="Rhea" id="RHEA-COMP:11060"/>
        <dbReference type="Rhea" id="RHEA-COMP:11605"/>
        <dbReference type="ChEBI" id="CHEBI:15378"/>
        <dbReference type="ChEBI" id="CHEBI:30013"/>
        <dbReference type="ChEBI" id="CHEBI:30616"/>
        <dbReference type="ChEBI" id="CHEBI:61977"/>
        <dbReference type="ChEBI" id="CHEBI:456216"/>
        <dbReference type="EC" id="2.7.11.1"/>
    </reaction>
</comment>
<dbReference type="Proteomes" id="UP000235220">
    <property type="component" value="Unplaced"/>
</dbReference>
<dbReference type="GeneID" id="108980066"/>
<keyword evidence="5" id="KW-0645">Protease</keyword>
<dbReference type="OrthoDB" id="7615906at2759"/>
<evidence type="ECO:0000256" key="6">
    <source>
        <dbReference type="ARBA" id="ARBA00022679"/>
    </source>
</evidence>
<dbReference type="KEGG" id="jre:108980066"/>
<dbReference type="Pfam" id="PF00069">
    <property type="entry name" value="Pkinase"/>
    <property type="match status" value="1"/>
</dbReference>
<evidence type="ECO:0000256" key="21">
    <source>
        <dbReference type="ARBA" id="ARBA00023180"/>
    </source>
</evidence>
<evidence type="ECO:0000256" key="5">
    <source>
        <dbReference type="ARBA" id="ARBA00022670"/>
    </source>
</evidence>
<dbReference type="SUPFAM" id="SSF50630">
    <property type="entry name" value="Acid proteases"/>
    <property type="match status" value="1"/>
</dbReference>
<dbReference type="Gene3D" id="1.10.510.10">
    <property type="entry name" value="Transferase(Phosphotransferase) domain 1"/>
    <property type="match status" value="1"/>
</dbReference>
<dbReference type="InterPro" id="IPR011009">
    <property type="entry name" value="Kinase-like_dom_sf"/>
</dbReference>
<dbReference type="GO" id="GO:0005524">
    <property type="term" value="F:ATP binding"/>
    <property type="evidence" value="ECO:0007669"/>
    <property type="project" value="UniProtKB-UniRule"/>
</dbReference>
<dbReference type="GO" id="GO:0004674">
    <property type="term" value="F:protein serine/threonine kinase activity"/>
    <property type="evidence" value="ECO:0007669"/>
    <property type="project" value="UniProtKB-KW"/>
</dbReference>
<dbReference type="FunFam" id="3.10.10.10:FF:000007">
    <property type="entry name" value="Retrovirus-related Pol polyprotein from transposon 17.6-like Protein"/>
    <property type="match status" value="1"/>
</dbReference>
<keyword evidence="14" id="KW-0418">Kinase</keyword>
<dbReference type="InterPro" id="IPR043502">
    <property type="entry name" value="DNA/RNA_pol_sf"/>
</dbReference>
<dbReference type="InterPro" id="IPR021720">
    <property type="entry name" value="Malectin_dom"/>
</dbReference>
<dbReference type="Gene3D" id="3.10.10.10">
    <property type="entry name" value="HIV Type 1 Reverse Transcriptase, subunit A, domain 1"/>
    <property type="match status" value="1"/>
</dbReference>
<dbReference type="Pfam" id="PF08284">
    <property type="entry name" value="RVP_2"/>
    <property type="match status" value="1"/>
</dbReference>
<dbReference type="Gene3D" id="2.60.120.430">
    <property type="entry name" value="Galactose-binding lectin"/>
    <property type="match status" value="1"/>
</dbReference>
<evidence type="ECO:0000259" key="29">
    <source>
        <dbReference type="PROSITE" id="PS50878"/>
    </source>
</evidence>
<keyword evidence="24" id="KW-0479">Metal-binding</keyword>
<keyword evidence="2" id="KW-0723">Serine/threonine-protein kinase</keyword>
<dbReference type="InterPro" id="IPR017441">
    <property type="entry name" value="Protein_kinase_ATP_BS"/>
</dbReference>
<sequence length="1844" mass="205833">MQAQKFQAGLQPRVRSQVACLTIENYQELVNVAAIAEAEQRGLAIQINSERKRTMPFAASGSAEKKRSFSSPAKGKGIVTGGHMPSAYPLCPKCGKRHPGECRSGYGVCYRCGNPGHLIRDCPNTAQGSGAGDHKPRPHIPARVYAVTPGDIDADASEVEEAGVITGNVNLLRFTACALFDLGASQSFVSAAFARICSLQTELLPRRVVVLIHDGNRVACTRLVKDCPVELDGRTLKADLLVFGQMEFDLILGMDWLFKHYAKIDCRKYVGASVKATPLLISALQARKCIEDGASAFLLMIVEKTDGSEEIRGIPVVEDFPEVFVNELPGLLPDRETEFKIELEPATTPTHKAPYRMAPAELKELKVQLEELLEKGFIRPSSSPWGAPVLFVKKKDGSMRMCIDYRELNKVTIKNKHLLPRIDDLLDQLQGASVFSKIDLRSGYHQLKVQEQDVPKTAFRTRYGHYEFLVMPFGLTNAPAAFMDMMNRIFRPYLDSFVVVFIDDILIYSKSKEEHRKHLIMALTILKDQNLYANLSKCEFWLDEVKFLGHVISSEGVAVDPSKIEAVTNWQRPTSVHEIRSLLGLAGYYRRFVEGFSSLSRPLTALTKKNVKFVWNNKCEASFLELKKRLTTAPVLTLPEPLKPFVVYSDASKAGLGCVLMQEGRVVAYASRQLKNHEQNYPTHDLELAAVVFALKIWRHYLYGEKCEVFTDHKSLQYLFEQKNLNMRQRRWLELISDYQCNIKYHLGKANVVADALSRKSRADSSILSSEVNSLLCSMRKLLIENRSREVVLTTVQEFIPLDWEELKDRQKKDSKLAEVIGKIEKSEGPKDFSIREDGTCGAHDPRGSVSKRQNVALEIAAVFTSTGYNNKGLCDSSIMNLVMRFAVEALKQIAEELRKKDWTFDEDPYCINGTITTWEKLTSGRPTTTNYDNSIKCDCKFPGGVCHVVKLHLKGHDLSGVLPTSLVKLPHITTIDLTQNYLTGTIPSEWTSLKLEILSTSVNKLSGRIPSYLGKITTLRHLSIENNWFSGTVPPEIGKLVNLEKLILNANFLTGELPVDLTYLTNLTELRISSNNFTGRIPDFFNSWKKLQKLEIQASGLTGPIPQSISVLSNLTELRISDLIGEGSIFPNLTSMTNMNRLMLRSCNLSGQIPGYISKEMPNLQTLDLSFNRLEGNVPEFDDRAKLQHLYVLIQNLAIFRRSFYDVWSYISLIPKLKGCCLCVDWNSVHINCGGNEVSIGNIEYEADLDASGAARFYCAGENWGFSSTGNFWDVNASSIAYIANNASILGMNSPDLYTSARLSPLSLTYYARCLANGKYTVTLHFAEIIIRGNKSFCSLGRRIFDVYIQGKLELKDFDIEDTAGGVDKPLVKKVNAVVSNKVLHIRFHWAGKGTTNAPTRGTYGPLISAISIENDNPPDNGKITTIFIVAGALVSVLLLILGILWWKGCIGNRISREKDLKGLDLQTGFFTYRQIKAATNNFDASNMIGEGGFGSVYKGILLDGTIIAVKKLSSKSSQGNREFVNEIGMISTLQHPNVVRLYGGCAEGNQLFLVYEYMENNSLARPLFGPERYQLKLDWPTRQKICVGIARGLAFLHEESTLRIVYRDIKTTNVLLDSNLNPKISDFGLAKLDEEEKTHISTRVAGTIGYMALDYALWGILTYKADVYSFGIVALEIVVGKSNMKFQPNESYVCLLDWALVLQQKGNLVELVDPKLGSEFKMEEAIRMIKVALLCTNPSPALRPTMSAIVSMLEGQTTVDDVIMDPSLYGDEYKFRALREQLVQGQQESMGSIGVESRIRSSNATLTGTSSSTSTQNLYDPRRFGNDHVELADFSLIALDYL</sequence>
<keyword evidence="8" id="KW-0548">Nucleotidyltransferase</keyword>
<evidence type="ECO:0000256" key="15">
    <source>
        <dbReference type="ARBA" id="ARBA00022801"/>
    </source>
</evidence>
<dbReference type="Gene3D" id="3.80.10.10">
    <property type="entry name" value="Ribonuclease Inhibitor"/>
    <property type="match status" value="1"/>
</dbReference>
<evidence type="ECO:0000256" key="4">
    <source>
        <dbReference type="ARBA" id="ARBA00022614"/>
    </source>
</evidence>
<dbReference type="CDD" id="cd01647">
    <property type="entry name" value="RT_LTR"/>
    <property type="match status" value="1"/>
</dbReference>
<comment type="catalytic activity">
    <reaction evidence="23">
        <text>L-seryl-[protein] + ATP = O-phospho-L-seryl-[protein] + ADP + H(+)</text>
        <dbReference type="Rhea" id="RHEA:17989"/>
        <dbReference type="Rhea" id="RHEA-COMP:9863"/>
        <dbReference type="Rhea" id="RHEA-COMP:11604"/>
        <dbReference type="ChEBI" id="CHEBI:15378"/>
        <dbReference type="ChEBI" id="CHEBI:29999"/>
        <dbReference type="ChEBI" id="CHEBI:30616"/>
        <dbReference type="ChEBI" id="CHEBI:83421"/>
        <dbReference type="ChEBI" id="CHEBI:456216"/>
        <dbReference type="EC" id="2.7.11.1"/>
    </reaction>
</comment>
<keyword evidence="19 26" id="KW-0472">Membrane</keyword>
<dbReference type="FunFam" id="2.60.120.430:FF:000004">
    <property type="entry name" value="Putative leucine-rich repeat receptor-like serine/threonine-protein kinase"/>
    <property type="match status" value="1"/>
</dbReference>
<keyword evidence="15" id="KW-0378">Hydrolase</keyword>
<evidence type="ECO:0000256" key="26">
    <source>
        <dbReference type="SAM" id="Phobius"/>
    </source>
</evidence>
<keyword evidence="16 25" id="KW-0067">ATP-binding</keyword>
<evidence type="ECO:0000259" key="28">
    <source>
        <dbReference type="PROSITE" id="PS50158"/>
    </source>
</evidence>
<evidence type="ECO:0000256" key="19">
    <source>
        <dbReference type="ARBA" id="ARBA00023136"/>
    </source>
</evidence>
<evidence type="ECO:0000256" key="12">
    <source>
        <dbReference type="ARBA" id="ARBA00022741"/>
    </source>
</evidence>
<evidence type="ECO:0000256" key="10">
    <source>
        <dbReference type="ARBA" id="ARBA00022729"/>
    </source>
</evidence>
<keyword evidence="9" id="KW-0540">Nuclease</keyword>
<evidence type="ECO:0000256" key="17">
    <source>
        <dbReference type="ARBA" id="ARBA00022918"/>
    </source>
</evidence>
<gene>
    <name evidence="31" type="primary">LOC108980066</name>
</gene>
<dbReference type="Pfam" id="PF23598">
    <property type="entry name" value="LRR_14"/>
    <property type="match status" value="1"/>
</dbReference>
<dbReference type="GO" id="GO:0008270">
    <property type="term" value="F:zinc ion binding"/>
    <property type="evidence" value="ECO:0007669"/>
    <property type="project" value="UniProtKB-KW"/>
</dbReference>
<feature type="domain" description="CCHC-type" evidence="28">
    <location>
        <begin position="109"/>
        <end position="124"/>
    </location>
</feature>
<proteinExistence type="predicted"/>
<dbReference type="PROSITE" id="PS50011">
    <property type="entry name" value="PROTEIN_KINASE_DOM"/>
    <property type="match status" value="1"/>
</dbReference>
<evidence type="ECO:0000256" key="9">
    <source>
        <dbReference type="ARBA" id="ARBA00022722"/>
    </source>
</evidence>
<dbReference type="PROSITE" id="PS50158">
    <property type="entry name" value="ZF_CCHC"/>
    <property type="match status" value="1"/>
</dbReference>
<dbReference type="Gene3D" id="3.30.200.20">
    <property type="entry name" value="Phosphorylase Kinase, domain 1"/>
    <property type="match status" value="1"/>
</dbReference>
<keyword evidence="24" id="KW-0862">Zinc</keyword>
<dbReference type="Pfam" id="PF00078">
    <property type="entry name" value="RVT_1"/>
    <property type="match status" value="1"/>
</dbReference>
<evidence type="ECO:0000256" key="8">
    <source>
        <dbReference type="ARBA" id="ARBA00022695"/>
    </source>
</evidence>
<dbReference type="SUPFAM" id="SSF56672">
    <property type="entry name" value="DNA/RNA polymerases"/>
    <property type="match status" value="1"/>
</dbReference>
<dbReference type="InParanoid" id="A0A6P9E6U5"/>
<dbReference type="InterPro" id="IPR000477">
    <property type="entry name" value="RT_dom"/>
</dbReference>
<evidence type="ECO:0000256" key="18">
    <source>
        <dbReference type="ARBA" id="ARBA00022989"/>
    </source>
</evidence>
<dbReference type="InterPro" id="IPR008271">
    <property type="entry name" value="Ser/Thr_kinase_AS"/>
</dbReference>
<evidence type="ECO:0000256" key="22">
    <source>
        <dbReference type="ARBA" id="ARBA00047899"/>
    </source>
</evidence>
<keyword evidence="13" id="KW-0255">Endonuclease</keyword>
<keyword evidence="3" id="KW-0597">Phosphoprotein</keyword>
<dbReference type="FunFam" id="1.10.510.10:FF:000044">
    <property type="entry name" value="Putative LRR receptor-like serine/threonine-protein kinase"/>
    <property type="match status" value="1"/>
</dbReference>
<dbReference type="FunFam" id="3.80.10.10:FF:000452">
    <property type="entry name" value="Probable LRR receptor-like serine/threonine-protein kinase RFK1"/>
    <property type="match status" value="1"/>
</dbReference>
<keyword evidence="20" id="KW-0675">Receptor</keyword>
<dbReference type="Gene3D" id="2.40.70.10">
    <property type="entry name" value="Acid Proteases"/>
    <property type="match status" value="1"/>
</dbReference>
<evidence type="ECO:0000256" key="11">
    <source>
        <dbReference type="ARBA" id="ARBA00022737"/>
    </source>
</evidence>
<dbReference type="CDD" id="cd14066">
    <property type="entry name" value="STKc_IRAK"/>
    <property type="match status" value="1"/>
</dbReference>
<dbReference type="GO" id="GO:0004519">
    <property type="term" value="F:endonuclease activity"/>
    <property type="evidence" value="ECO:0007669"/>
    <property type="project" value="UniProtKB-KW"/>
</dbReference>
<dbReference type="Pfam" id="PF11721">
    <property type="entry name" value="Malectin"/>
    <property type="match status" value="1"/>
</dbReference>
<evidence type="ECO:0000256" key="24">
    <source>
        <dbReference type="PROSITE-ProRule" id="PRU00047"/>
    </source>
</evidence>
<dbReference type="PROSITE" id="PS00107">
    <property type="entry name" value="PROTEIN_KINASE_ATP"/>
    <property type="match status" value="1"/>
</dbReference>
<dbReference type="GO" id="GO:0006508">
    <property type="term" value="P:proteolysis"/>
    <property type="evidence" value="ECO:0007669"/>
    <property type="project" value="UniProtKB-KW"/>
</dbReference>
<dbReference type="InterPro" id="IPR043128">
    <property type="entry name" value="Rev_trsase/Diguanyl_cyclase"/>
</dbReference>
<evidence type="ECO:0000256" key="13">
    <source>
        <dbReference type="ARBA" id="ARBA00022759"/>
    </source>
</evidence>
<keyword evidence="7 26" id="KW-0812">Transmembrane</keyword>
<evidence type="ECO:0000256" key="3">
    <source>
        <dbReference type="ARBA" id="ARBA00022553"/>
    </source>
</evidence>
<dbReference type="InterPro" id="IPR051824">
    <property type="entry name" value="LRR_Rcpt-Like_S/T_Kinase"/>
</dbReference>
<keyword evidence="10" id="KW-0732">Signal</keyword>
<organism evidence="30 31">
    <name type="scientific">Juglans regia</name>
    <name type="common">English walnut</name>
    <dbReference type="NCBI Taxonomy" id="51240"/>
    <lineage>
        <taxon>Eukaryota</taxon>
        <taxon>Viridiplantae</taxon>
        <taxon>Streptophyta</taxon>
        <taxon>Embryophyta</taxon>
        <taxon>Tracheophyta</taxon>
        <taxon>Spermatophyta</taxon>
        <taxon>Magnoliopsida</taxon>
        <taxon>eudicotyledons</taxon>
        <taxon>Gunneridae</taxon>
        <taxon>Pentapetalae</taxon>
        <taxon>rosids</taxon>
        <taxon>fabids</taxon>
        <taxon>Fagales</taxon>
        <taxon>Juglandaceae</taxon>
        <taxon>Juglans</taxon>
    </lineage>
</organism>
<dbReference type="GO" id="GO:0003964">
    <property type="term" value="F:RNA-directed DNA polymerase activity"/>
    <property type="evidence" value="ECO:0007669"/>
    <property type="project" value="UniProtKB-KW"/>
</dbReference>
<keyword evidence="11" id="KW-0677">Repeat</keyword>
<evidence type="ECO:0000256" key="20">
    <source>
        <dbReference type="ARBA" id="ARBA00023170"/>
    </source>
</evidence>
<dbReference type="InterPro" id="IPR001878">
    <property type="entry name" value="Znf_CCHC"/>
</dbReference>
<evidence type="ECO:0000256" key="2">
    <source>
        <dbReference type="ARBA" id="ARBA00022527"/>
    </source>
</evidence>
<dbReference type="FunFam" id="3.30.200.20:FF:000217">
    <property type="entry name" value="probable LRR receptor-like serine/threonine-protein kinase At1g53430"/>
    <property type="match status" value="1"/>
</dbReference>
<evidence type="ECO:0000256" key="25">
    <source>
        <dbReference type="PROSITE-ProRule" id="PRU10141"/>
    </source>
</evidence>
<dbReference type="SUPFAM" id="SSF52058">
    <property type="entry name" value="L domain-like"/>
    <property type="match status" value="1"/>
</dbReference>
<reference evidence="31" key="1">
    <citation type="submission" date="2025-08" db="UniProtKB">
        <authorList>
            <consortium name="RefSeq"/>
        </authorList>
    </citation>
    <scope>IDENTIFICATION</scope>
    <source>
        <tissue evidence="31">Leaves</tissue>
    </source>
</reference>
<dbReference type="PANTHER" id="PTHR48006:SF66">
    <property type="entry name" value="PROTEIN KINASE DOMAIN-CONTAINING PROTEIN"/>
    <property type="match status" value="1"/>
</dbReference>
<dbReference type="Pfam" id="PF00098">
    <property type="entry name" value="zf-CCHC"/>
    <property type="match status" value="1"/>
</dbReference>
<dbReference type="CDD" id="cd00303">
    <property type="entry name" value="retropepsin_like"/>
    <property type="match status" value="1"/>
</dbReference>
<dbReference type="GO" id="GO:0008233">
    <property type="term" value="F:peptidase activity"/>
    <property type="evidence" value="ECO:0007669"/>
    <property type="project" value="UniProtKB-KW"/>
</dbReference>
<dbReference type="InterPro" id="IPR021109">
    <property type="entry name" value="Peptidase_aspartic_dom_sf"/>
</dbReference>
<comment type="subcellular location">
    <subcellularLocation>
        <location evidence="1">Membrane</location>
        <topology evidence="1">Single-pass type I membrane protein</topology>
    </subcellularLocation>
</comment>
<dbReference type="Gene3D" id="3.30.70.270">
    <property type="match status" value="2"/>
</dbReference>
<evidence type="ECO:0000259" key="27">
    <source>
        <dbReference type="PROSITE" id="PS50011"/>
    </source>
</evidence>
<dbReference type="InterPro" id="IPR055414">
    <property type="entry name" value="LRR_R13L4/SHOC2-like"/>
</dbReference>
<keyword evidence="30" id="KW-1185">Reference proteome</keyword>
<accession>A0A6P9E6U5</accession>
<dbReference type="PROSITE" id="PS50878">
    <property type="entry name" value="RT_POL"/>
    <property type="match status" value="1"/>
</dbReference>
<dbReference type="RefSeq" id="XP_035543106.1">
    <property type="nucleotide sequence ID" value="XM_035687213.1"/>
</dbReference>
<dbReference type="GO" id="GO:0045088">
    <property type="term" value="P:regulation of innate immune response"/>
    <property type="evidence" value="ECO:0000318"/>
    <property type="project" value="GO_Central"/>
</dbReference>
<dbReference type="SMART" id="SM00220">
    <property type="entry name" value="S_TKc"/>
    <property type="match status" value="1"/>
</dbReference>
<dbReference type="SMART" id="SM00343">
    <property type="entry name" value="ZnF_C2HC"/>
    <property type="match status" value="1"/>
</dbReference>
<keyword evidence="18 26" id="KW-1133">Transmembrane helix</keyword>
<dbReference type="GO" id="GO:0004672">
    <property type="term" value="F:protein kinase activity"/>
    <property type="evidence" value="ECO:0000318"/>
    <property type="project" value="GO_Central"/>
</dbReference>
<evidence type="ECO:0000313" key="31">
    <source>
        <dbReference type="RefSeq" id="XP_035543106.1"/>
    </source>
</evidence>
<evidence type="ECO:0000256" key="14">
    <source>
        <dbReference type="ARBA" id="ARBA00022777"/>
    </source>
</evidence>
<dbReference type="GO" id="GO:0016020">
    <property type="term" value="C:membrane"/>
    <property type="evidence" value="ECO:0007669"/>
    <property type="project" value="UniProtKB-SubCell"/>
</dbReference>
<dbReference type="InterPro" id="IPR000719">
    <property type="entry name" value="Prot_kinase_dom"/>
</dbReference>
<dbReference type="PROSITE" id="PS00108">
    <property type="entry name" value="PROTEIN_KINASE_ST"/>
    <property type="match status" value="1"/>
</dbReference>
<keyword evidence="24" id="KW-0863">Zinc-finger</keyword>
<feature type="domain" description="Reverse transcriptase" evidence="29">
    <location>
        <begin position="373"/>
        <end position="552"/>
    </location>
</feature>
<dbReference type="FunFam" id="3.30.70.270:FF:000020">
    <property type="entry name" value="Transposon Tf2-6 polyprotein-like Protein"/>
    <property type="match status" value="1"/>
</dbReference>
<dbReference type="InterPro" id="IPR032675">
    <property type="entry name" value="LRR_dom_sf"/>
</dbReference>
<dbReference type="CDD" id="cd09274">
    <property type="entry name" value="RNase_HI_RT_Ty3"/>
    <property type="match status" value="1"/>
</dbReference>